<dbReference type="PANTHER" id="PTHR36387">
    <property type="entry name" value="UDP-N-ACETYLMURAMOYL-L-ALANYL-D-GLUTAMATE-2, 6-DIAMINOPIMELATE LIGASE"/>
    <property type="match status" value="1"/>
</dbReference>
<protein>
    <submittedName>
        <fullName evidence="2">Uncharacterized protein</fullName>
    </submittedName>
</protein>
<accession>A0A1Q3D2X2</accession>
<dbReference type="STRING" id="3775.A0A1Q3D2X2"/>
<comment type="caution">
    <text evidence="2">The sequence shown here is derived from an EMBL/GenBank/DDBJ whole genome shotgun (WGS) entry which is preliminary data.</text>
</comment>
<reference evidence="3" key="1">
    <citation type="submission" date="2016-04" db="EMBL/GenBank/DDBJ databases">
        <title>Cephalotus genome sequencing.</title>
        <authorList>
            <person name="Fukushima K."/>
            <person name="Hasebe M."/>
            <person name="Fang X."/>
        </authorList>
    </citation>
    <scope>NUCLEOTIDE SEQUENCE [LARGE SCALE GENOMIC DNA]</scope>
    <source>
        <strain evidence="3">cv. St1</strain>
    </source>
</reference>
<name>A0A1Q3D2X2_CEPFO</name>
<evidence type="ECO:0000313" key="3">
    <source>
        <dbReference type="Proteomes" id="UP000187406"/>
    </source>
</evidence>
<dbReference type="EMBL" id="BDDD01004045">
    <property type="protein sequence ID" value="GAV86774.1"/>
    <property type="molecule type" value="Genomic_DNA"/>
</dbReference>
<proteinExistence type="predicted"/>
<dbReference type="FunCoup" id="A0A1Q3D2X2">
    <property type="interactions" value="633"/>
</dbReference>
<feature type="region of interest" description="Disordered" evidence="1">
    <location>
        <begin position="102"/>
        <end position="134"/>
    </location>
</feature>
<dbReference type="OrthoDB" id="1869542at2759"/>
<evidence type="ECO:0000313" key="2">
    <source>
        <dbReference type="EMBL" id="GAV86774.1"/>
    </source>
</evidence>
<sequence length="178" mass="20291">MLDREDYDSDAPEELTAEEGIQQDEEIRKVQKENKSRIVRECKERRRLWAQNITPRQSGGGENVQGFVETETPKECLSTDGMLPSEIVKLLAAREKQVFLSDDEDEKVEVKPTSKKKKHKSSGLEPVILKDMPPPQCLQSSLQFLKKRKMQVPRSTAVLKNCNQALRLLSTSGVLRKN</sequence>
<feature type="compositionally biased region" description="Acidic residues" evidence="1">
    <location>
        <begin position="1"/>
        <end position="24"/>
    </location>
</feature>
<keyword evidence="3" id="KW-1185">Reference proteome</keyword>
<organism evidence="2 3">
    <name type="scientific">Cephalotus follicularis</name>
    <name type="common">Albany pitcher plant</name>
    <dbReference type="NCBI Taxonomy" id="3775"/>
    <lineage>
        <taxon>Eukaryota</taxon>
        <taxon>Viridiplantae</taxon>
        <taxon>Streptophyta</taxon>
        <taxon>Embryophyta</taxon>
        <taxon>Tracheophyta</taxon>
        <taxon>Spermatophyta</taxon>
        <taxon>Magnoliopsida</taxon>
        <taxon>eudicotyledons</taxon>
        <taxon>Gunneridae</taxon>
        <taxon>Pentapetalae</taxon>
        <taxon>rosids</taxon>
        <taxon>fabids</taxon>
        <taxon>Oxalidales</taxon>
        <taxon>Cephalotaceae</taxon>
        <taxon>Cephalotus</taxon>
    </lineage>
</organism>
<dbReference type="AlphaFoldDB" id="A0A1Q3D2X2"/>
<dbReference type="PANTHER" id="PTHR36387:SF2">
    <property type="entry name" value="UDP-N-ACETYLMURAMOYL-L-ALANYL-D-GLUTAMATE-2, 6-DIAMINOPIMELATE LIGASE"/>
    <property type="match status" value="1"/>
</dbReference>
<dbReference type="Proteomes" id="UP000187406">
    <property type="component" value="Unassembled WGS sequence"/>
</dbReference>
<evidence type="ECO:0000256" key="1">
    <source>
        <dbReference type="SAM" id="MobiDB-lite"/>
    </source>
</evidence>
<feature type="region of interest" description="Disordered" evidence="1">
    <location>
        <begin position="1"/>
        <end position="29"/>
    </location>
</feature>
<gene>
    <name evidence="2" type="ORF">CFOL_v3_30200</name>
</gene>
<dbReference type="InParanoid" id="A0A1Q3D2X2"/>